<dbReference type="PANTHER" id="PTHR31937">
    <property type="entry name" value="TRANSMEMBRANE PROTEIN 163"/>
    <property type="match status" value="1"/>
</dbReference>
<protein>
    <recommendedName>
        <fullName evidence="13">Cation efflux protein transmembrane domain-containing protein</fullName>
    </recommendedName>
</protein>
<feature type="transmembrane region" description="Helical" evidence="12">
    <location>
        <begin position="159"/>
        <end position="177"/>
    </location>
</feature>
<dbReference type="Gene3D" id="1.20.1510.10">
    <property type="entry name" value="Cation efflux protein transmembrane domain"/>
    <property type="match status" value="1"/>
</dbReference>
<keyword evidence="10" id="KW-0968">Cytoplasmic vesicle</keyword>
<comment type="similarity">
    <text evidence="3">Belongs to the TMEM163 family.</text>
</comment>
<dbReference type="Pfam" id="PF01545">
    <property type="entry name" value="Cation_efflux"/>
    <property type="match status" value="1"/>
</dbReference>
<evidence type="ECO:0000256" key="12">
    <source>
        <dbReference type="SAM" id="Phobius"/>
    </source>
</evidence>
<keyword evidence="15" id="KW-1185">Reference proteome</keyword>
<evidence type="ECO:0000256" key="4">
    <source>
        <dbReference type="ARBA" id="ARBA00022692"/>
    </source>
</evidence>
<evidence type="ECO:0000256" key="7">
    <source>
        <dbReference type="ARBA" id="ARBA00022989"/>
    </source>
</evidence>
<feature type="transmembrane region" description="Helical" evidence="12">
    <location>
        <begin position="123"/>
        <end position="144"/>
    </location>
</feature>
<evidence type="ECO:0000256" key="3">
    <source>
        <dbReference type="ARBA" id="ARBA00008731"/>
    </source>
</evidence>
<keyword evidence="6" id="KW-0862">Zinc</keyword>
<dbReference type="GO" id="GO:0008324">
    <property type="term" value="F:monoatomic cation transmembrane transporter activity"/>
    <property type="evidence" value="ECO:0007669"/>
    <property type="project" value="InterPro"/>
</dbReference>
<dbReference type="GO" id="GO:0008270">
    <property type="term" value="F:zinc ion binding"/>
    <property type="evidence" value="ECO:0007669"/>
    <property type="project" value="TreeGrafter"/>
</dbReference>
<sequence>VSELMRHQSHTHRMPSRPPVCQMPSPPPVCQMPSRPPVCLLESSLRLKPHEAQSFRRKALAVSWVSVVVTTALAIAAFIVSFMRHSSSAFGFAFDASLDVLSSAIVLWRYSNAAAVHCAHREHVACLVLAVLFVLSSFCIMGKAVHDLITRNPPELDDFLLSVSVLSGALCSVLAILKMFLGRVLTSRALITDGFNSLVGALMGFSILVSAEVFKNHPDVWFLDGTIGVLIGVVILVYGVKLLVDMVPRVRQTRQYERFD</sequence>
<dbReference type="PANTHER" id="PTHR31937:SF2">
    <property type="entry name" value="TRANSMEMBRANE PROTEIN 163"/>
    <property type="match status" value="1"/>
</dbReference>
<dbReference type="GO" id="GO:0031901">
    <property type="term" value="C:early endosome membrane"/>
    <property type="evidence" value="ECO:0007669"/>
    <property type="project" value="UniProtKB-SubCell"/>
</dbReference>
<evidence type="ECO:0000256" key="6">
    <source>
        <dbReference type="ARBA" id="ARBA00022833"/>
    </source>
</evidence>
<evidence type="ECO:0000256" key="1">
    <source>
        <dbReference type="ARBA" id="ARBA00004146"/>
    </source>
</evidence>
<keyword evidence="8" id="KW-0770">Synapse</keyword>
<evidence type="ECO:0000256" key="8">
    <source>
        <dbReference type="ARBA" id="ARBA00023018"/>
    </source>
</evidence>
<evidence type="ECO:0000256" key="2">
    <source>
        <dbReference type="ARBA" id="ARBA00004644"/>
    </source>
</evidence>
<keyword evidence="4 12" id="KW-0812">Transmembrane</keyword>
<evidence type="ECO:0000313" key="15">
    <source>
        <dbReference type="Proteomes" id="UP000261520"/>
    </source>
</evidence>
<dbReference type="InterPro" id="IPR026765">
    <property type="entry name" value="Tmem163"/>
</dbReference>
<feature type="domain" description="Cation efflux protein transmembrane" evidence="13">
    <location>
        <begin position="64"/>
        <end position="246"/>
    </location>
</feature>
<name>A0A3B4A8M2_9GOBI</name>
<organism evidence="14 15">
    <name type="scientific">Periophthalmus magnuspinnatus</name>
    <dbReference type="NCBI Taxonomy" id="409849"/>
    <lineage>
        <taxon>Eukaryota</taxon>
        <taxon>Metazoa</taxon>
        <taxon>Chordata</taxon>
        <taxon>Craniata</taxon>
        <taxon>Vertebrata</taxon>
        <taxon>Euteleostomi</taxon>
        <taxon>Actinopterygii</taxon>
        <taxon>Neopterygii</taxon>
        <taxon>Teleostei</taxon>
        <taxon>Neoteleostei</taxon>
        <taxon>Acanthomorphata</taxon>
        <taxon>Gobiaria</taxon>
        <taxon>Gobiiformes</taxon>
        <taxon>Gobioidei</taxon>
        <taxon>Gobiidae</taxon>
        <taxon>Oxudercinae</taxon>
        <taxon>Periophthalmus</taxon>
    </lineage>
</organism>
<evidence type="ECO:0000313" key="14">
    <source>
        <dbReference type="Ensembl" id="ENSPMGP00000013397.1"/>
    </source>
</evidence>
<reference evidence="14" key="2">
    <citation type="submission" date="2025-09" db="UniProtKB">
        <authorList>
            <consortium name="Ensembl"/>
        </authorList>
    </citation>
    <scope>IDENTIFICATION</scope>
</reference>
<feature type="transmembrane region" description="Helical" evidence="12">
    <location>
        <begin position="221"/>
        <end position="244"/>
    </location>
</feature>
<reference evidence="14" key="1">
    <citation type="submission" date="2025-08" db="UniProtKB">
        <authorList>
            <consortium name="Ensembl"/>
        </authorList>
    </citation>
    <scope>IDENTIFICATION</scope>
</reference>
<dbReference type="InterPro" id="IPR058533">
    <property type="entry name" value="Cation_efflux_TM"/>
</dbReference>
<evidence type="ECO:0000256" key="10">
    <source>
        <dbReference type="ARBA" id="ARBA00023329"/>
    </source>
</evidence>
<accession>A0A3B4A8M2</accession>
<dbReference type="InterPro" id="IPR027469">
    <property type="entry name" value="Cation_efflux_TMD_sf"/>
</dbReference>
<dbReference type="Ensembl" id="ENSPMGT00000014294.1">
    <property type="protein sequence ID" value="ENSPMGP00000013397.1"/>
    <property type="gene ID" value="ENSPMGG00000011030.1"/>
</dbReference>
<feature type="transmembrane region" description="Helical" evidence="12">
    <location>
        <begin position="59"/>
        <end position="83"/>
    </location>
</feature>
<feature type="region of interest" description="Disordered" evidence="11">
    <location>
        <begin position="1"/>
        <end position="22"/>
    </location>
</feature>
<feature type="transmembrane region" description="Helical" evidence="12">
    <location>
        <begin position="189"/>
        <end position="209"/>
    </location>
</feature>
<proteinExistence type="inferred from homology"/>
<dbReference type="GO" id="GO:0030672">
    <property type="term" value="C:synaptic vesicle membrane"/>
    <property type="evidence" value="ECO:0007669"/>
    <property type="project" value="UniProtKB-SubCell"/>
</dbReference>
<dbReference type="SUPFAM" id="SSF161111">
    <property type="entry name" value="Cation efflux protein transmembrane domain-like"/>
    <property type="match status" value="1"/>
</dbReference>
<evidence type="ECO:0000256" key="5">
    <source>
        <dbReference type="ARBA" id="ARBA00022753"/>
    </source>
</evidence>
<feature type="transmembrane region" description="Helical" evidence="12">
    <location>
        <begin position="89"/>
        <end position="111"/>
    </location>
</feature>
<evidence type="ECO:0000256" key="9">
    <source>
        <dbReference type="ARBA" id="ARBA00023136"/>
    </source>
</evidence>
<evidence type="ECO:0000256" key="11">
    <source>
        <dbReference type="SAM" id="MobiDB-lite"/>
    </source>
</evidence>
<keyword evidence="7 12" id="KW-1133">Transmembrane helix</keyword>
<comment type="subcellular location">
    <subcellularLocation>
        <location evidence="2">Cytoplasmic vesicle</location>
        <location evidence="2">Secretory vesicle</location>
        <location evidence="2">Synaptic vesicle membrane</location>
        <topology evidence="2">Multi-pass membrane protein</topology>
    </subcellularLocation>
    <subcellularLocation>
        <location evidence="1">Early endosome membrane</location>
    </subcellularLocation>
</comment>
<keyword evidence="5" id="KW-0967">Endosome</keyword>
<evidence type="ECO:0000259" key="13">
    <source>
        <dbReference type="Pfam" id="PF01545"/>
    </source>
</evidence>
<dbReference type="Proteomes" id="UP000261520">
    <property type="component" value="Unplaced"/>
</dbReference>
<dbReference type="AlphaFoldDB" id="A0A3B4A8M2"/>
<keyword evidence="9 12" id="KW-0472">Membrane</keyword>